<proteinExistence type="predicted"/>
<dbReference type="GO" id="GO:0005634">
    <property type="term" value="C:nucleus"/>
    <property type="evidence" value="ECO:0007669"/>
    <property type="project" value="TreeGrafter"/>
</dbReference>
<accession>A0A401SX18</accession>
<protein>
    <recommendedName>
        <fullName evidence="2">HTH CENPB-type domain-containing protein</fullName>
    </recommendedName>
</protein>
<dbReference type="PANTHER" id="PTHR19303:SF16">
    <property type="entry name" value="JERKY PROTEIN HOMOLOG-LIKE"/>
    <property type="match status" value="1"/>
</dbReference>
<organism evidence="3 4">
    <name type="scientific">Chiloscyllium punctatum</name>
    <name type="common">Brownbanded bambooshark</name>
    <name type="synonym">Hemiscyllium punctatum</name>
    <dbReference type="NCBI Taxonomy" id="137246"/>
    <lineage>
        <taxon>Eukaryota</taxon>
        <taxon>Metazoa</taxon>
        <taxon>Chordata</taxon>
        <taxon>Craniata</taxon>
        <taxon>Vertebrata</taxon>
        <taxon>Chondrichthyes</taxon>
        <taxon>Elasmobranchii</taxon>
        <taxon>Galeomorphii</taxon>
        <taxon>Galeoidea</taxon>
        <taxon>Orectolobiformes</taxon>
        <taxon>Hemiscylliidae</taxon>
        <taxon>Chiloscyllium</taxon>
    </lineage>
</organism>
<sequence length="225" mass="25598">MPLTGLMVMKQGRKYHKELNTKGKCQYSEDWLQKFKKRNGVKYLKICGEKASGDHEAAENYVGEFAKLISDDSPEQIYNAEETALYWRDVPRKTLATADERALAGFKETKDRLTTLRCVNAAGTHKVTLTVIGKSKHLRCLKGVHNLPVHYYENKKAWVTREIFSDWFSKHFVPAAQAHCRQAGLEEKCKILLFLDNCSAHPPAKQLVKNTVFGIYLPPNVTSVL</sequence>
<dbReference type="InterPro" id="IPR004875">
    <property type="entry name" value="DDE_SF_endonuclease_dom"/>
</dbReference>
<name>A0A401SX18_CHIPU</name>
<keyword evidence="1" id="KW-0238">DNA-binding</keyword>
<gene>
    <name evidence="3" type="ORF">chiPu_0013405</name>
</gene>
<dbReference type="PANTHER" id="PTHR19303">
    <property type="entry name" value="TRANSPOSON"/>
    <property type="match status" value="1"/>
</dbReference>
<dbReference type="GO" id="GO:0003677">
    <property type="term" value="F:DNA binding"/>
    <property type="evidence" value="ECO:0007669"/>
    <property type="project" value="UniProtKB-KW"/>
</dbReference>
<evidence type="ECO:0000313" key="3">
    <source>
        <dbReference type="EMBL" id="GCC34928.1"/>
    </source>
</evidence>
<dbReference type="PROSITE" id="PS51253">
    <property type="entry name" value="HTH_CENPB"/>
    <property type="match status" value="1"/>
</dbReference>
<dbReference type="EMBL" id="BEZZ01000644">
    <property type="protein sequence ID" value="GCC34928.1"/>
    <property type="molecule type" value="Genomic_DNA"/>
</dbReference>
<dbReference type="InterPro" id="IPR006600">
    <property type="entry name" value="HTH_CenpB_DNA-bd_dom"/>
</dbReference>
<evidence type="ECO:0000313" key="4">
    <source>
        <dbReference type="Proteomes" id="UP000287033"/>
    </source>
</evidence>
<dbReference type="OMA" id="NIMAYKR"/>
<evidence type="ECO:0000256" key="1">
    <source>
        <dbReference type="ARBA" id="ARBA00023125"/>
    </source>
</evidence>
<feature type="domain" description="HTH CENPB-type" evidence="2">
    <location>
        <begin position="1"/>
        <end position="45"/>
    </location>
</feature>
<dbReference type="InterPro" id="IPR050863">
    <property type="entry name" value="CenT-Element_Derived"/>
</dbReference>
<dbReference type="Proteomes" id="UP000287033">
    <property type="component" value="Unassembled WGS sequence"/>
</dbReference>
<dbReference type="OrthoDB" id="125347at2759"/>
<comment type="caution">
    <text evidence="3">The sequence shown here is derived from an EMBL/GenBank/DDBJ whole genome shotgun (WGS) entry which is preliminary data.</text>
</comment>
<keyword evidence="4" id="KW-1185">Reference proteome</keyword>
<dbReference type="STRING" id="137246.A0A401SX18"/>
<evidence type="ECO:0000259" key="2">
    <source>
        <dbReference type="PROSITE" id="PS51253"/>
    </source>
</evidence>
<dbReference type="Gene3D" id="1.10.10.60">
    <property type="entry name" value="Homeodomain-like"/>
    <property type="match status" value="1"/>
</dbReference>
<dbReference type="Pfam" id="PF03184">
    <property type="entry name" value="DDE_1"/>
    <property type="match status" value="1"/>
</dbReference>
<dbReference type="AlphaFoldDB" id="A0A401SX18"/>
<reference evidence="3 4" key="1">
    <citation type="journal article" date="2018" name="Nat. Ecol. Evol.">
        <title>Shark genomes provide insights into elasmobranch evolution and the origin of vertebrates.</title>
        <authorList>
            <person name="Hara Y"/>
            <person name="Yamaguchi K"/>
            <person name="Onimaru K"/>
            <person name="Kadota M"/>
            <person name="Koyanagi M"/>
            <person name="Keeley SD"/>
            <person name="Tatsumi K"/>
            <person name="Tanaka K"/>
            <person name="Motone F"/>
            <person name="Kageyama Y"/>
            <person name="Nozu R"/>
            <person name="Adachi N"/>
            <person name="Nishimura O"/>
            <person name="Nakagawa R"/>
            <person name="Tanegashima C"/>
            <person name="Kiyatake I"/>
            <person name="Matsumoto R"/>
            <person name="Murakumo K"/>
            <person name="Nishida K"/>
            <person name="Terakita A"/>
            <person name="Kuratani S"/>
            <person name="Sato K"/>
            <person name="Hyodo S Kuraku.S."/>
        </authorList>
    </citation>
    <scope>NUCLEOTIDE SEQUENCE [LARGE SCALE GENOMIC DNA]</scope>
</reference>